<dbReference type="InParanoid" id="F0YH70"/>
<proteinExistence type="predicted"/>
<dbReference type="GeneID" id="20221054"/>
<keyword evidence="3" id="KW-1185">Reference proteome</keyword>
<dbReference type="Pfam" id="PF01553">
    <property type="entry name" value="Acyltransferase"/>
    <property type="match status" value="1"/>
</dbReference>
<dbReference type="OrthoDB" id="524544at2759"/>
<dbReference type="OMA" id="HSHIVEN"/>
<sequence length="246" mass="26925">LEDPFVFAPYHTAWTAANGAAVDHLEMDTAFMEPMLDRSDSVLVGEANLEKIEAQLAAGDNVVLLSNHQTEADPSCWSFILEGKHEALARSMILVAGDRVTTDVVAVPFSKARNLLCIFSKRHIENPPEQKATKMRHNAKTMSAMLKLLKGGGQCIWVAPSGGRDRPDPETGKYAVAPFDDKSVEMFRLMGSKAGTTTHYYPVAMMTHRLFPPPKKLTAGALGEPRVAMRGSVNVKIGDEIDFDEV</sequence>
<dbReference type="Gene3D" id="3.40.1130.10">
    <property type="entry name" value="Glycerol-3-phosphate (1)-acyltransferase"/>
    <property type="match status" value="1"/>
</dbReference>
<evidence type="ECO:0000259" key="1">
    <source>
        <dbReference type="Pfam" id="PF01553"/>
    </source>
</evidence>
<reference evidence="2 3" key="1">
    <citation type="journal article" date="2011" name="Proc. Natl. Acad. Sci. U.S.A.">
        <title>Niche of harmful alga Aureococcus anophagefferens revealed through ecogenomics.</title>
        <authorList>
            <person name="Gobler C.J."/>
            <person name="Berry D.L."/>
            <person name="Dyhrman S.T."/>
            <person name="Wilhelm S.W."/>
            <person name="Salamov A."/>
            <person name="Lobanov A.V."/>
            <person name="Zhang Y."/>
            <person name="Collier J.L."/>
            <person name="Wurch L.L."/>
            <person name="Kustka A.B."/>
            <person name="Dill B.D."/>
            <person name="Shah M."/>
            <person name="VerBerkmoes N.C."/>
            <person name="Kuo A."/>
            <person name="Terry A."/>
            <person name="Pangilinan J."/>
            <person name="Lindquist E.A."/>
            <person name="Lucas S."/>
            <person name="Paulsen I.T."/>
            <person name="Hattenrath-Lehmann T.K."/>
            <person name="Talmage S.C."/>
            <person name="Walker E.A."/>
            <person name="Koch F."/>
            <person name="Burson A.M."/>
            <person name="Marcoval M.A."/>
            <person name="Tang Y.Z."/>
            <person name="Lecleir G.R."/>
            <person name="Coyne K.J."/>
            <person name="Berg G.M."/>
            <person name="Bertrand E.M."/>
            <person name="Saito M.A."/>
            <person name="Gladyshev V.N."/>
            <person name="Grigoriev I.V."/>
        </authorList>
    </citation>
    <scope>NUCLEOTIDE SEQUENCE [LARGE SCALE GENOMIC DNA]</scope>
    <source>
        <strain evidence="3">CCMP 1984</strain>
    </source>
</reference>
<dbReference type="PANTHER" id="PTHR35695">
    <property type="entry name" value="GLYCEROL-3-PHOSPHATE ACYLTRANSFERASE, CHLOROPLASTIC"/>
    <property type="match status" value="1"/>
</dbReference>
<evidence type="ECO:0000313" key="2">
    <source>
        <dbReference type="EMBL" id="EGB05537.1"/>
    </source>
</evidence>
<dbReference type="GO" id="GO:0006655">
    <property type="term" value="P:phosphatidylglycerol biosynthetic process"/>
    <property type="evidence" value="ECO:0007669"/>
    <property type="project" value="TreeGrafter"/>
</dbReference>
<protein>
    <recommendedName>
        <fullName evidence="1">Phospholipid/glycerol acyltransferase domain-containing protein</fullName>
    </recommendedName>
</protein>
<dbReference type="KEGG" id="aaf:AURANDRAFT_3183"/>
<gene>
    <name evidence="2" type="ORF">AURANDRAFT_3183</name>
</gene>
<dbReference type="GO" id="GO:0004366">
    <property type="term" value="F:glycerol-3-phosphate O-acyltransferase activity"/>
    <property type="evidence" value="ECO:0007669"/>
    <property type="project" value="InterPro"/>
</dbReference>
<dbReference type="AlphaFoldDB" id="F0YH70"/>
<dbReference type="SUPFAM" id="SSF69593">
    <property type="entry name" value="Glycerol-3-phosphate (1)-acyltransferase"/>
    <property type="match status" value="1"/>
</dbReference>
<name>F0YH70_AURAN</name>
<dbReference type="FunCoup" id="F0YH70">
    <property type="interactions" value="17"/>
</dbReference>
<feature type="non-terminal residue" evidence="2">
    <location>
        <position position="1"/>
    </location>
</feature>
<dbReference type="InterPro" id="IPR016222">
    <property type="entry name" value="G3P_O-acylTrfase_chlp"/>
</dbReference>
<dbReference type="eggNOG" id="ENOG502QRHE">
    <property type="taxonomic scope" value="Eukaryota"/>
</dbReference>
<dbReference type="Proteomes" id="UP000002729">
    <property type="component" value="Unassembled WGS sequence"/>
</dbReference>
<dbReference type="InterPro" id="IPR002123">
    <property type="entry name" value="Plipid/glycerol_acylTrfase"/>
</dbReference>
<feature type="non-terminal residue" evidence="2">
    <location>
        <position position="246"/>
    </location>
</feature>
<accession>F0YH70</accession>
<organism evidence="3">
    <name type="scientific">Aureococcus anophagefferens</name>
    <name type="common">Harmful bloom alga</name>
    <dbReference type="NCBI Taxonomy" id="44056"/>
    <lineage>
        <taxon>Eukaryota</taxon>
        <taxon>Sar</taxon>
        <taxon>Stramenopiles</taxon>
        <taxon>Ochrophyta</taxon>
        <taxon>Pelagophyceae</taxon>
        <taxon>Pelagomonadales</taxon>
        <taxon>Pelagomonadaceae</taxon>
        <taxon>Aureococcus</taxon>
    </lineage>
</organism>
<dbReference type="RefSeq" id="XP_009039645.1">
    <property type="nucleotide sequence ID" value="XM_009041397.1"/>
</dbReference>
<evidence type="ECO:0000313" key="3">
    <source>
        <dbReference type="Proteomes" id="UP000002729"/>
    </source>
</evidence>
<feature type="domain" description="Phospholipid/glycerol acyltransferase" evidence="1">
    <location>
        <begin position="55"/>
        <end position="205"/>
    </location>
</feature>
<dbReference type="EMBL" id="GL833140">
    <property type="protein sequence ID" value="EGB05537.1"/>
    <property type="molecule type" value="Genomic_DNA"/>
</dbReference>
<dbReference type="PANTHER" id="PTHR35695:SF1">
    <property type="entry name" value="GLYCEROL-3-PHOSPHATE ACYLTRANSFERASE, CHLOROPLASTIC"/>
    <property type="match status" value="1"/>
</dbReference>